<evidence type="ECO:0000256" key="1">
    <source>
        <dbReference type="ARBA" id="ARBA00001971"/>
    </source>
</evidence>
<dbReference type="AlphaFoldDB" id="A0A0D3GNP2"/>
<dbReference type="Pfam" id="PF00067">
    <property type="entry name" value="p450"/>
    <property type="match status" value="1"/>
</dbReference>
<evidence type="ECO:0008006" key="16">
    <source>
        <dbReference type="Google" id="ProtNLM"/>
    </source>
</evidence>
<keyword evidence="10" id="KW-0503">Monooxygenase</keyword>
<dbReference type="HOGENOM" id="CLU_1172223_0_0_1"/>
<dbReference type="PANTHER" id="PTHR47953">
    <property type="entry name" value="OS08G0105600 PROTEIN"/>
    <property type="match status" value="1"/>
</dbReference>
<comment type="similarity">
    <text evidence="3">Belongs to the cytochrome P450 family.</text>
</comment>
<evidence type="ECO:0000256" key="3">
    <source>
        <dbReference type="ARBA" id="ARBA00010617"/>
    </source>
</evidence>
<keyword evidence="8" id="KW-0560">Oxidoreductase</keyword>
<dbReference type="GO" id="GO:0016020">
    <property type="term" value="C:membrane"/>
    <property type="evidence" value="ECO:0007669"/>
    <property type="project" value="UniProtKB-SubCell"/>
</dbReference>
<dbReference type="PANTHER" id="PTHR47953:SF19">
    <property type="entry name" value="OS06G0641600 PROTEIN"/>
    <property type="match status" value="1"/>
</dbReference>
<evidence type="ECO:0000256" key="5">
    <source>
        <dbReference type="ARBA" id="ARBA00022692"/>
    </source>
</evidence>
<accession>A0A0D3GNP2</accession>
<feature type="compositionally biased region" description="Basic and acidic residues" evidence="12">
    <location>
        <begin position="155"/>
        <end position="166"/>
    </location>
</feature>
<evidence type="ECO:0000256" key="4">
    <source>
        <dbReference type="ARBA" id="ARBA00022617"/>
    </source>
</evidence>
<dbReference type="GO" id="GO:0020037">
    <property type="term" value="F:heme binding"/>
    <property type="evidence" value="ECO:0007669"/>
    <property type="project" value="InterPro"/>
</dbReference>
<dbReference type="PaxDb" id="65489-OBART07G07320.1"/>
<dbReference type="eggNOG" id="KOG0156">
    <property type="taxonomic scope" value="Eukaryota"/>
</dbReference>
<comment type="subcellular location">
    <subcellularLocation>
        <location evidence="2">Membrane</location>
        <topology evidence="2">Single-pass membrane protein</topology>
    </subcellularLocation>
</comment>
<dbReference type="Gramene" id="OBART07G07320.1">
    <property type="protein sequence ID" value="OBART07G07320.1"/>
    <property type="gene ID" value="OBART07G07320"/>
</dbReference>
<keyword evidence="9" id="KW-0408">Iron</keyword>
<evidence type="ECO:0000256" key="6">
    <source>
        <dbReference type="ARBA" id="ARBA00022723"/>
    </source>
</evidence>
<keyword evidence="4" id="KW-0349">Heme</keyword>
<evidence type="ECO:0000313" key="15">
    <source>
        <dbReference type="Proteomes" id="UP000026960"/>
    </source>
</evidence>
<dbReference type="STRING" id="65489.A0A0D3GNP2"/>
<dbReference type="EnsemblPlants" id="OBART07G07320.1">
    <property type="protein sequence ID" value="OBART07G07320.1"/>
    <property type="gene ID" value="OBART07G07320"/>
</dbReference>
<dbReference type="InterPro" id="IPR052306">
    <property type="entry name" value="CYP450_71D"/>
</dbReference>
<dbReference type="InterPro" id="IPR036396">
    <property type="entry name" value="Cyt_P450_sf"/>
</dbReference>
<protein>
    <recommendedName>
        <fullName evidence="16">Cytochrome P450</fullName>
    </recommendedName>
</protein>
<evidence type="ECO:0000256" key="7">
    <source>
        <dbReference type="ARBA" id="ARBA00022989"/>
    </source>
</evidence>
<reference evidence="14" key="2">
    <citation type="submission" date="2015-03" db="UniProtKB">
        <authorList>
            <consortium name="EnsemblPlants"/>
        </authorList>
    </citation>
    <scope>IDENTIFICATION</scope>
</reference>
<keyword evidence="15" id="KW-1185">Reference proteome</keyword>
<keyword evidence="11 13" id="KW-0472">Membrane</keyword>
<evidence type="ECO:0000256" key="8">
    <source>
        <dbReference type="ARBA" id="ARBA00023002"/>
    </source>
</evidence>
<evidence type="ECO:0000256" key="11">
    <source>
        <dbReference type="ARBA" id="ARBA00023136"/>
    </source>
</evidence>
<sequence length="237" mass="26324">MAELIRSPRVMAKVQAELRQAFQGKSTITEDDLGKLSYFKMVIKDSLRLHCPAPFLIPRKCPQKKSNQWFRLVGSSLGCWLLPLGCWLLPLGCWLLRLRGEASSAPWCGCGIVISGGSGSETAGRRRGRETALRNGGTASRDGGGTRRRRRWGRGRKEPRTADQRWRGRRAVGASDGRSAMLRRRLAVSQSRDAVICPGINLGLANIELALANLLYHFDWKLPNGMLHKDLRYAGGT</sequence>
<dbReference type="Gene3D" id="1.10.630.10">
    <property type="entry name" value="Cytochrome P450"/>
    <property type="match status" value="2"/>
</dbReference>
<organism evidence="14">
    <name type="scientific">Oryza barthii</name>
    <dbReference type="NCBI Taxonomy" id="65489"/>
    <lineage>
        <taxon>Eukaryota</taxon>
        <taxon>Viridiplantae</taxon>
        <taxon>Streptophyta</taxon>
        <taxon>Embryophyta</taxon>
        <taxon>Tracheophyta</taxon>
        <taxon>Spermatophyta</taxon>
        <taxon>Magnoliopsida</taxon>
        <taxon>Liliopsida</taxon>
        <taxon>Poales</taxon>
        <taxon>Poaceae</taxon>
        <taxon>BOP clade</taxon>
        <taxon>Oryzoideae</taxon>
        <taxon>Oryzeae</taxon>
        <taxon>Oryzinae</taxon>
        <taxon>Oryza</taxon>
    </lineage>
</organism>
<proteinExistence type="inferred from homology"/>
<comment type="cofactor">
    <cofactor evidence="1">
        <name>heme</name>
        <dbReference type="ChEBI" id="CHEBI:30413"/>
    </cofactor>
</comment>
<keyword evidence="6" id="KW-0479">Metal-binding</keyword>
<dbReference type="GO" id="GO:0004497">
    <property type="term" value="F:monooxygenase activity"/>
    <property type="evidence" value="ECO:0007669"/>
    <property type="project" value="UniProtKB-KW"/>
</dbReference>
<evidence type="ECO:0000256" key="13">
    <source>
        <dbReference type="SAM" id="Phobius"/>
    </source>
</evidence>
<feature type="transmembrane region" description="Helical" evidence="13">
    <location>
        <begin position="69"/>
        <end position="90"/>
    </location>
</feature>
<evidence type="ECO:0000256" key="12">
    <source>
        <dbReference type="SAM" id="MobiDB-lite"/>
    </source>
</evidence>
<evidence type="ECO:0000313" key="14">
    <source>
        <dbReference type="EnsemblPlants" id="OBART07G07320.1"/>
    </source>
</evidence>
<dbReference type="GO" id="GO:0005506">
    <property type="term" value="F:iron ion binding"/>
    <property type="evidence" value="ECO:0007669"/>
    <property type="project" value="InterPro"/>
</dbReference>
<evidence type="ECO:0000256" key="9">
    <source>
        <dbReference type="ARBA" id="ARBA00023004"/>
    </source>
</evidence>
<evidence type="ECO:0000256" key="2">
    <source>
        <dbReference type="ARBA" id="ARBA00004167"/>
    </source>
</evidence>
<dbReference type="InterPro" id="IPR001128">
    <property type="entry name" value="Cyt_P450"/>
</dbReference>
<dbReference type="SUPFAM" id="SSF48264">
    <property type="entry name" value="Cytochrome P450"/>
    <property type="match status" value="2"/>
</dbReference>
<name>A0A0D3GNP2_9ORYZ</name>
<evidence type="ECO:0000256" key="10">
    <source>
        <dbReference type="ARBA" id="ARBA00023033"/>
    </source>
</evidence>
<keyword evidence="5 13" id="KW-0812">Transmembrane</keyword>
<keyword evidence="7 13" id="KW-1133">Transmembrane helix</keyword>
<dbReference type="Proteomes" id="UP000026960">
    <property type="component" value="Chromosome 7"/>
</dbReference>
<feature type="region of interest" description="Disordered" evidence="12">
    <location>
        <begin position="118"/>
        <end position="167"/>
    </location>
</feature>
<dbReference type="GO" id="GO:0016705">
    <property type="term" value="F:oxidoreductase activity, acting on paired donors, with incorporation or reduction of molecular oxygen"/>
    <property type="evidence" value="ECO:0007669"/>
    <property type="project" value="InterPro"/>
</dbReference>
<reference evidence="14" key="1">
    <citation type="journal article" date="2009" name="Rice">
        <title>De Novo Next Generation Sequencing of Plant Genomes.</title>
        <authorList>
            <person name="Rounsley S."/>
            <person name="Marri P.R."/>
            <person name="Yu Y."/>
            <person name="He R."/>
            <person name="Sisneros N."/>
            <person name="Goicoechea J.L."/>
            <person name="Lee S.J."/>
            <person name="Angelova A."/>
            <person name="Kudrna D."/>
            <person name="Luo M."/>
            <person name="Affourtit J."/>
            <person name="Desany B."/>
            <person name="Knight J."/>
            <person name="Niazi F."/>
            <person name="Egholm M."/>
            <person name="Wing R.A."/>
        </authorList>
    </citation>
    <scope>NUCLEOTIDE SEQUENCE [LARGE SCALE GENOMIC DNA]</scope>
    <source>
        <strain evidence="14">cv. IRGC 105608</strain>
    </source>
</reference>